<reference evidence="9 10" key="1">
    <citation type="submission" date="2017-03" db="EMBL/GenBank/DDBJ databases">
        <authorList>
            <person name="Afonso C.L."/>
            <person name="Miller P.J."/>
            <person name="Scott M.A."/>
            <person name="Spackman E."/>
            <person name="Goraichik I."/>
            <person name="Dimitrov K.M."/>
            <person name="Suarez D.L."/>
            <person name="Swayne D.E."/>
        </authorList>
    </citation>
    <scope>NUCLEOTIDE SEQUENCE [LARGE SCALE GENOMIC DNA]</scope>
    <source>
        <strain evidence="9 10">CECT 7450</strain>
    </source>
</reference>
<keyword evidence="3" id="KW-0479">Metal-binding</keyword>
<evidence type="ECO:0000256" key="4">
    <source>
        <dbReference type="ARBA" id="ARBA00023002"/>
    </source>
</evidence>
<proteinExistence type="predicted"/>
<evidence type="ECO:0000259" key="8">
    <source>
        <dbReference type="PROSITE" id="PS51296"/>
    </source>
</evidence>
<dbReference type="Gene3D" id="2.102.10.10">
    <property type="entry name" value="Rieske [2Fe-2S] iron-sulphur domain"/>
    <property type="match status" value="1"/>
</dbReference>
<keyword evidence="7" id="KW-0520">NAD</keyword>
<dbReference type="EC" id="1.14.12.3" evidence="9"/>
<evidence type="ECO:0000313" key="9">
    <source>
        <dbReference type="EMBL" id="SLN58549.1"/>
    </source>
</evidence>
<sequence>MLDRHAALSPEVDRINQELARRAALADEDAWAMPAEFYTSEAFLEVEINDVLRRDWMCIGHIGELRNPGDFFTTELLGEQLLAVRDTDGVIRVLSNVCRHRGNRVAEGTGNAKKFICQYHSWTYDTAGALKVAPHMKKQRAFDQSKCGLPEFASEVWMGWLFVNLDCNAAPLAPRLGGLEGVIQNYHQDQRYLVHIEEDVWDCNWKALFENFMEGYHLSATHLNTLHPITPTKLCQKMVSGEGWTGYHACYDPDYPPREPFHPDLNEFERTNSPMYGVYPNLMVGMGTDFTLFMIIRPCGADKVRIRWGVTGQDDAPESDATQKYVELCRSFNVEDKDKLEILQQALKTRTYQGGPLAPDDFEGTIWDFIQYMARKLGHSRDNFSDP</sequence>
<dbReference type="CDD" id="cd03469">
    <property type="entry name" value="Rieske_RO_Alpha_N"/>
    <property type="match status" value="1"/>
</dbReference>
<evidence type="ECO:0000256" key="6">
    <source>
        <dbReference type="ARBA" id="ARBA00023014"/>
    </source>
</evidence>
<evidence type="ECO:0000256" key="2">
    <source>
        <dbReference type="ARBA" id="ARBA00022714"/>
    </source>
</evidence>
<evidence type="ECO:0000256" key="3">
    <source>
        <dbReference type="ARBA" id="ARBA00022723"/>
    </source>
</evidence>
<dbReference type="PRINTS" id="PR00090">
    <property type="entry name" value="RNGDIOXGNASE"/>
</dbReference>
<dbReference type="OrthoDB" id="7456916at2"/>
<comment type="cofactor">
    <cofactor evidence="1">
        <name>Fe cation</name>
        <dbReference type="ChEBI" id="CHEBI:24875"/>
    </cofactor>
</comment>
<dbReference type="InterPro" id="IPR015881">
    <property type="entry name" value="ARHD_Rieske_2Fe_2S"/>
</dbReference>
<dbReference type="SUPFAM" id="SSF50022">
    <property type="entry name" value="ISP domain"/>
    <property type="match status" value="1"/>
</dbReference>
<dbReference type="RefSeq" id="WP_085806639.1">
    <property type="nucleotide sequence ID" value="NZ_FWFX01000010.1"/>
</dbReference>
<dbReference type="GO" id="GO:0018619">
    <property type="term" value="F:benzene 1,2-dioxygenase activity"/>
    <property type="evidence" value="ECO:0007669"/>
    <property type="project" value="UniProtKB-EC"/>
</dbReference>
<evidence type="ECO:0000256" key="7">
    <source>
        <dbReference type="ARBA" id="ARBA00023027"/>
    </source>
</evidence>
<dbReference type="AlphaFoldDB" id="A0A1X6ZSR3"/>
<gene>
    <name evidence="9" type="primary">bedC1</name>
    <name evidence="9" type="ORF">ROA7450_03018</name>
</gene>
<dbReference type="Proteomes" id="UP000193061">
    <property type="component" value="Unassembled WGS sequence"/>
</dbReference>
<keyword evidence="6" id="KW-0411">Iron-sulfur</keyword>
<evidence type="ECO:0000313" key="10">
    <source>
        <dbReference type="Proteomes" id="UP000193061"/>
    </source>
</evidence>
<name>A0A1X6ZSR3_9RHOB</name>
<dbReference type="PANTHER" id="PTHR43756:SF5">
    <property type="entry name" value="CHOLINE MONOOXYGENASE, CHLOROPLASTIC"/>
    <property type="match status" value="1"/>
</dbReference>
<organism evidence="9 10">
    <name type="scientific">Roseovarius albus</name>
    <dbReference type="NCBI Taxonomy" id="1247867"/>
    <lineage>
        <taxon>Bacteria</taxon>
        <taxon>Pseudomonadati</taxon>
        <taxon>Pseudomonadota</taxon>
        <taxon>Alphaproteobacteria</taxon>
        <taxon>Rhodobacterales</taxon>
        <taxon>Roseobacteraceae</taxon>
        <taxon>Roseovarius</taxon>
    </lineage>
</organism>
<dbReference type="PROSITE" id="PS00570">
    <property type="entry name" value="RING_HYDROXYL_ALPHA"/>
    <property type="match status" value="1"/>
</dbReference>
<dbReference type="InterPro" id="IPR017941">
    <property type="entry name" value="Rieske_2Fe-2S"/>
</dbReference>
<keyword evidence="10" id="KW-1185">Reference proteome</keyword>
<protein>
    <submittedName>
        <fullName evidence="9">Benzene 1,2-dioxygenase subunit alpha</fullName>
        <ecNumber evidence="9">1.14.12.3</ecNumber>
    </submittedName>
</protein>
<accession>A0A1X6ZSR3</accession>
<keyword evidence="9" id="KW-0223">Dioxygenase</keyword>
<dbReference type="GO" id="GO:0051537">
    <property type="term" value="F:2 iron, 2 sulfur cluster binding"/>
    <property type="evidence" value="ECO:0007669"/>
    <property type="project" value="UniProtKB-KW"/>
</dbReference>
<dbReference type="EMBL" id="FWFX01000010">
    <property type="protein sequence ID" value="SLN58549.1"/>
    <property type="molecule type" value="Genomic_DNA"/>
</dbReference>
<dbReference type="PANTHER" id="PTHR43756">
    <property type="entry name" value="CHOLINE MONOOXYGENASE, CHLOROPLASTIC"/>
    <property type="match status" value="1"/>
</dbReference>
<dbReference type="InterPro" id="IPR015879">
    <property type="entry name" value="Ring_hydroxy_dOase_asu_C_dom"/>
</dbReference>
<dbReference type="SUPFAM" id="SSF55961">
    <property type="entry name" value="Bet v1-like"/>
    <property type="match status" value="1"/>
</dbReference>
<dbReference type="GO" id="GO:0005506">
    <property type="term" value="F:iron ion binding"/>
    <property type="evidence" value="ECO:0007669"/>
    <property type="project" value="InterPro"/>
</dbReference>
<feature type="domain" description="Rieske" evidence="8">
    <location>
        <begin position="56"/>
        <end position="163"/>
    </location>
</feature>
<dbReference type="PROSITE" id="PS51296">
    <property type="entry name" value="RIESKE"/>
    <property type="match status" value="1"/>
</dbReference>
<dbReference type="Gene3D" id="3.90.380.10">
    <property type="entry name" value="Naphthalene 1,2-dioxygenase Alpha Subunit, Chain A, domain 1"/>
    <property type="match status" value="2"/>
</dbReference>
<dbReference type="Pfam" id="PF00848">
    <property type="entry name" value="Ring_hydroxyl_A"/>
    <property type="match status" value="1"/>
</dbReference>
<dbReference type="InterPro" id="IPR001663">
    <property type="entry name" value="Rng_hydr_dOase-A"/>
</dbReference>
<keyword evidence="2" id="KW-0001">2Fe-2S</keyword>
<dbReference type="Pfam" id="PF00355">
    <property type="entry name" value="Rieske"/>
    <property type="match status" value="1"/>
</dbReference>
<dbReference type="InterPro" id="IPR036922">
    <property type="entry name" value="Rieske_2Fe-2S_sf"/>
</dbReference>
<evidence type="ECO:0000256" key="1">
    <source>
        <dbReference type="ARBA" id="ARBA00001962"/>
    </source>
</evidence>
<evidence type="ECO:0000256" key="5">
    <source>
        <dbReference type="ARBA" id="ARBA00023004"/>
    </source>
</evidence>
<keyword evidence="4 9" id="KW-0560">Oxidoreductase</keyword>
<keyword evidence="5" id="KW-0408">Iron</keyword>